<organism evidence="1 2">
    <name type="scientific">Leptospira weilii str. 2006001853</name>
    <dbReference type="NCBI Taxonomy" id="1001589"/>
    <lineage>
        <taxon>Bacteria</taxon>
        <taxon>Pseudomonadati</taxon>
        <taxon>Spirochaetota</taxon>
        <taxon>Spirochaetia</taxon>
        <taxon>Leptospirales</taxon>
        <taxon>Leptospiraceae</taxon>
        <taxon>Leptospira</taxon>
    </lineage>
</organism>
<gene>
    <name evidence="1" type="ORF">LEP1GSC036_1210</name>
</gene>
<dbReference type="EMBL" id="AFLV02000053">
    <property type="protein sequence ID" value="EKR63969.1"/>
    <property type="molecule type" value="Genomic_DNA"/>
</dbReference>
<reference evidence="1 2" key="1">
    <citation type="submission" date="2012-10" db="EMBL/GenBank/DDBJ databases">
        <authorList>
            <person name="Harkins D.M."/>
            <person name="Durkin A.S."/>
            <person name="Brinkac L.M."/>
            <person name="Haft D.H."/>
            <person name="Selengut J.D."/>
            <person name="Sanka R."/>
            <person name="DePew J."/>
            <person name="Purushe J."/>
            <person name="Whelen A.C."/>
            <person name="Vinetz J.M."/>
            <person name="Sutton G.G."/>
            <person name="Nierman W.C."/>
            <person name="Fouts D.E."/>
        </authorList>
    </citation>
    <scope>NUCLEOTIDE SEQUENCE [LARGE SCALE GENOMIC DNA]</scope>
    <source>
        <strain evidence="1 2">2006001853</strain>
    </source>
</reference>
<name>A0A828Z0W0_9LEPT</name>
<dbReference type="AlphaFoldDB" id="A0A828Z0W0"/>
<evidence type="ECO:0000313" key="1">
    <source>
        <dbReference type="EMBL" id="EKR63969.1"/>
    </source>
</evidence>
<comment type="caution">
    <text evidence="1">The sequence shown here is derived from an EMBL/GenBank/DDBJ whole genome shotgun (WGS) entry which is preliminary data.</text>
</comment>
<proteinExistence type="predicted"/>
<accession>A0A828Z0W0</accession>
<sequence>MNSSLMTRFFDLFSAKILFPELESVSKSQRGVEWKSGRKLPWLISVGNMLT</sequence>
<evidence type="ECO:0000313" key="2">
    <source>
        <dbReference type="Proteomes" id="UP000001338"/>
    </source>
</evidence>
<dbReference type="Proteomes" id="UP000001338">
    <property type="component" value="Unassembled WGS sequence"/>
</dbReference>
<protein>
    <submittedName>
        <fullName evidence="1">Uncharacterized protein</fullName>
    </submittedName>
</protein>